<proteinExistence type="predicted"/>
<sequence length="28" mass="3126">FILLFLSIVLVDQLSSVVRHKLTEGRAA</sequence>
<dbReference type="Proteomes" id="UP000264719">
    <property type="component" value="Unassembled WGS sequence"/>
</dbReference>
<evidence type="ECO:0000313" key="2">
    <source>
        <dbReference type="Proteomes" id="UP000264719"/>
    </source>
</evidence>
<protein>
    <submittedName>
        <fullName evidence="1">Phosphonate ABC transporter, permease protein PhnE</fullName>
    </submittedName>
</protein>
<dbReference type="AlphaFoldDB" id="A0A348W844"/>
<accession>A0A348W844</accession>
<name>A0A348W844_9RHOB</name>
<reference evidence="1 2" key="1">
    <citation type="journal article" date="2018" name="Nat. Biotechnol.">
        <title>A standardized bacterial taxonomy based on genome phylogeny substantially revises the tree of life.</title>
        <authorList>
            <person name="Parks D.H."/>
            <person name="Chuvochina M."/>
            <person name="Waite D.W."/>
            <person name="Rinke C."/>
            <person name="Skarshewski A."/>
            <person name="Chaumeil P.A."/>
            <person name="Hugenholtz P."/>
        </authorList>
    </citation>
    <scope>NUCLEOTIDE SEQUENCE [LARGE SCALE GENOMIC DNA]</scope>
    <source>
        <strain evidence="1">UBA9169</strain>
    </source>
</reference>
<comment type="caution">
    <text evidence="1">The sequence shown here is derived from an EMBL/GenBank/DDBJ whole genome shotgun (WGS) entry which is preliminary data.</text>
</comment>
<feature type="non-terminal residue" evidence="1">
    <location>
        <position position="1"/>
    </location>
</feature>
<dbReference type="EMBL" id="DMVW01000028">
    <property type="protein sequence ID" value="HAR50706.1"/>
    <property type="molecule type" value="Genomic_DNA"/>
</dbReference>
<gene>
    <name evidence="1" type="ORF">DCS45_02365</name>
</gene>
<organism evidence="1 2">
    <name type="scientific">Roseovarius nubinhibens</name>
    <dbReference type="NCBI Taxonomy" id="314263"/>
    <lineage>
        <taxon>Bacteria</taxon>
        <taxon>Pseudomonadati</taxon>
        <taxon>Pseudomonadota</taxon>
        <taxon>Alphaproteobacteria</taxon>
        <taxon>Rhodobacterales</taxon>
        <taxon>Roseobacteraceae</taxon>
        <taxon>Roseovarius</taxon>
    </lineage>
</organism>
<evidence type="ECO:0000313" key="1">
    <source>
        <dbReference type="EMBL" id="HAR50706.1"/>
    </source>
</evidence>